<dbReference type="GO" id="GO:0005886">
    <property type="term" value="C:plasma membrane"/>
    <property type="evidence" value="ECO:0007669"/>
    <property type="project" value="UniProtKB-SubCell"/>
</dbReference>
<feature type="transmembrane region" description="Helical" evidence="11">
    <location>
        <begin position="568"/>
        <end position="589"/>
    </location>
</feature>
<dbReference type="GO" id="GO:0052636">
    <property type="term" value="F:arabinosyltransferase activity"/>
    <property type="evidence" value="ECO:0007669"/>
    <property type="project" value="InterPro"/>
</dbReference>
<feature type="transmembrane region" description="Helical" evidence="11">
    <location>
        <begin position="229"/>
        <end position="248"/>
    </location>
</feature>
<keyword evidence="7 11" id="KW-0812">Transmembrane</keyword>
<dbReference type="RefSeq" id="WP_009152051.1">
    <property type="nucleotide sequence ID" value="NZ_CM001439.1"/>
</dbReference>
<dbReference type="InterPro" id="IPR032731">
    <property type="entry name" value="Arabino_trans_C"/>
</dbReference>
<feature type="transmembrane region" description="Helical" evidence="11">
    <location>
        <begin position="331"/>
        <end position="350"/>
    </location>
</feature>
<evidence type="ECO:0000256" key="1">
    <source>
        <dbReference type="ARBA" id="ARBA00003001"/>
    </source>
</evidence>
<keyword evidence="6 15" id="KW-0808">Transferase</keyword>
<comment type="similarity">
    <text evidence="3">Belongs to the emb family.</text>
</comment>
<feature type="transmembrane region" description="Helical" evidence="11">
    <location>
        <begin position="418"/>
        <end position="438"/>
    </location>
</feature>
<keyword evidence="8 11" id="KW-1133">Transmembrane helix</keyword>
<evidence type="ECO:0000256" key="2">
    <source>
        <dbReference type="ARBA" id="ARBA00004651"/>
    </source>
</evidence>
<dbReference type="GO" id="GO:0071766">
    <property type="term" value="P:Actinobacterium-type cell wall biogenesis"/>
    <property type="evidence" value="ECO:0007669"/>
    <property type="project" value="InterPro"/>
</dbReference>
<evidence type="ECO:0000256" key="9">
    <source>
        <dbReference type="ARBA" id="ARBA00023136"/>
    </source>
</evidence>
<evidence type="ECO:0000259" key="14">
    <source>
        <dbReference type="Pfam" id="PF17689"/>
    </source>
</evidence>
<evidence type="ECO:0000256" key="7">
    <source>
        <dbReference type="ARBA" id="ARBA00022692"/>
    </source>
</evidence>
<evidence type="ECO:0000256" key="5">
    <source>
        <dbReference type="ARBA" id="ARBA00022676"/>
    </source>
</evidence>
<reference evidence="15 16" key="1">
    <citation type="journal article" date="2012" name="Stand. Genomic Sci.">
        <title>Genome sequence of the ocean sediment bacterium Saccharomonospora marina type strain (XMU15(T)).</title>
        <authorList>
            <person name="Klenk H.P."/>
            <person name="Lu M."/>
            <person name="Lucas S."/>
            <person name="Lapidus A."/>
            <person name="Copeland A."/>
            <person name="Pitluck S."/>
            <person name="Goodwin L.A."/>
            <person name="Han C."/>
            <person name="Tapia R."/>
            <person name="Brambilla E.M."/>
            <person name="Potter G."/>
            <person name="Land M."/>
            <person name="Ivanova N."/>
            <person name="Rohde M."/>
            <person name="Goker M."/>
            <person name="Detter J.C."/>
            <person name="Li W.J."/>
            <person name="Kyrpides N.C."/>
            <person name="Woyke T."/>
        </authorList>
    </citation>
    <scope>NUCLEOTIDE SEQUENCE [LARGE SCALE GENOMIC DNA]</scope>
    <source>
        <strain evidence="15 16">XMU15</strain>
    </source>
</reference>
<dbReference type="Pfam" id="PF04602">
    <property type="entry name" value="Arabinose_trans"/>
    <property type="match status" value="1"/>
</dbReference>
<keyword evidence="4" id="KW-1003">Cell membrane</keyword>
<comment type="function">
    <text evidence="1">Arabinosyl transferase responsible for the polymerization of arabinose into the arabinan of arabinogalactan.</text>
</comment>
<dbReference type="STRING" id="882083.SacmaDRAFT_0353"/>
<evidence type="ECO:0000256" key="11">
    <source>
        <dbReference type="SAM" id="Phobius"/>
    </source>
</evidence>
<dbReference type="Pfam" id="PF14896">
    <property type="entry name" value="Arabino_trans_C"/>
    <property type="match status" value="2"/>
</dbReference>
<feature type="domain" description="Arabinofuranosyltransferase central" evidence="12">
    <location>
        <begin position="182"/>
        <end position="626"/>
    </location>
</feature>
<evidence type="ECO:0000313" key="15">
    <source>
        <dbReference type="EMBL" id="EHR48660.1"/>
    </source>
</evidence>
<feature type="domain" description="Arabinosyltransferas concanavalin like" evidence="14">
    <location>
        <begin position="28"/>
        <end position="178"/>
    </location>
</feature>
<proteinExistence type="inferred from homology"/>
<keyword evidence="9 11" id="KW-0472">Membrane</keyword>
<evidence type="ECO:0000313" key="16">
    <source>
        <dbReference type="Proteomes" id="UP000004926"/>
    </source>
</evidence>
<organism evidence="15 16">
    <name type="scientific">Saccharomonospora marina XMU15</name>
    <dbReference type="NCBI Taxonomy" id="882083"/>
    <lineage>
        <taxon>Bacteria</taxon>
        <taxon>Bacillati</taxon>
        <taxon>Actinomycetota</taxon>
        <taxon>Actinomycetes</taxon>
        <taxon>Pseudonocardiales</taxon>
        <taxon>Pseudonocardiaceae</taxon>
        <taxon>Saccharomonospora</taxon>
    </lineage>
</organism>
<dbReference type="Gene3D" id="3.40.190.160">
    <property type="match status" value="1"/>
</dbReference>
<dbReference type="EMBL" id="CM001439">
    <property type="protein sequence ID" value="EHR48660.1"/>
    <property type="molecule type" value="Genomic_DNA"/>
</dbReference>
<feature type="domain" description="Arabinosyltransferase C-terminal" evidence="13">
    <location>
        <begin position="653"/>
        <end position="713"/>
    </location>
</feature>
<dbReference type="HOGENOM" id="CLU_010182_0_0_11"/>
<dbReference type="InterPro" id="IPR007680">
    <property type="entry name" value="Arabino_trans_central"/>
</dbReference>
<sequence>MAFHRWVIAGLGTLSALTAVLFVLAPVEQDVTTYEWPSGPDTSSTALPLFPYEPDRMDVTVRCADVMALGADARVSTVSTVLATTASDDLDVDQHTSAGLTLKVSHDTLSAQVGDHSVMSRPVGADCVAAVHSDSGGTTVRIDGVVAGHTPARPVVTSLHTDLDSAGSLRVSVVPDTRYETTPSAVKLTLGAVTVAGLLAMLVLLSRWEAPRVRHVRLLPVGWWRPRPTDAVVAVVLAAWAVIGSPTVDDGYIIAMLKAADDTGFVGNYFRWFNAPEAPFSWFYELYRPFVEVSGDAWWMRVPSVLLGLALWLLIDRLLLRRLATGPRAAARWSACVVFLAWYVQFGVGLRPEPWVMFGTLVVFALVERAVATRALTPLAAAVFAAGATIAVTPTGLVALAPFVAALPGVIRLLRAHWPVSLPVLLGSGAGALLLMFFDQSLSAVLHSTEVRTAIGPSFGVLDEGERYQDVFDPLQGGLNRRMPLLLLWLSMAALAVLLSVKRARGLAAGPTRRLLIVGALFFLALAFTPTKYTHHFGAVGGVATVLAAALVHTVARGALRRAWQRSLLVVAVAVTASVALAVPVRWWYIANLNVKWSTVPPGFLGIDLADVVLLGGVVLALVGLFGVGRVLVRSPGVFLALAAAGTVLLEVGTMAYAMVPRWDTYTMGRSNIAALGGGSCGIEDWLEVEPDVAAGLLRPVNAGERARVSGFAVNGGFPEDVAPVRPYGTEVAPVWGSGGDAGSVTTGWYRLPERAASAEAPPLVVPVGGQGLVSAKVQFADAGGRVERELSLRLDRDGEWREARFAPGHARLVRVLATDERDGEGWIAVGAPRLPEVVPLTEYIPLTEPVAVDWIDAFLLPCRQPAALADGIVEPVRYRFASGPSIRRLGSMSFVAGAGGPYVPLLQLATQTPVPTYLRGDKLVEPISVFRLDYPVPVRDSLVTGSRRTPE</sequence>
<dbReference type="Proteomes" id="UP000004926">
    <property type="component" value="Chromosome"/>
</dbReference>
<dbReference type="InterPro" id="IPR027451">
    <property type="entry name" value="EmbABC_dom1"/>
</dbReference>
<keyword evidence="16" id="KW-1185">Reference proteome</keyword>
<evidence type="ECO:0000256" key="4">
    <source>
        <dbReference type="ARBA" id="ARBA00022475"/>
    </source>
</evidence>
<dbReference type="InterPro" id="IPR040920">
    <property type="entry name" value="Arabino_trans_N"/>
</dbReference>
<feature type="transmembrane region" description="Helical" evidence="11">
    <location>
        <begin position="639"/>
        <end position="660"/>
    </location>
</feature>
<evidence type="ECO:0000259" key="13">
    <source>
        <dbReference type="Pfam" id="PF14896"/>
    </source>
</evidence>
<keyword evidence="10" id="KW-0961">Cell wall biogenesis/degradation</keyword>
<feature type="transmembrane region" description="Helical" evidence="11">
    <location>
        <begin position="298"/>
        <end position="319"/>
    </location>
</feature>
<evidence type="ECO:0000259" key="12">
    <source>
        <dbReference type="Pfam" id="PF04602"/>
    </source>
</evidence>
<evidence type="ECO:0000256" key="8">
    <source>
        <dbReference type="ARBA" id="ARBA00022989"/>
    </source>
</evidence>
<feature type="transmembrane region" description="Helical" evidence="11">
    <location>
        <begin position="188"/>
        <end position="208"/>
    </location>
</feature>
<evidence type="ECO:0000256" key="6">
    <source>
        <dbReference type="ARBA" id="ARBA00022679"/>
    </source>
</evidence>
<feature type="domain" description="Arabinosyltransferase C-terminal" evidence="13">
    <location>
        <begin position="733"/>
        <end position="922"/>
    </location>
</feature>
<dbReference type="GO" id="GO:0071555">
    <property type="term" value="P:cell wall organization"/>
    <property type="evidence" value="ECO:0007669"/>
    <property type="project" value="UniProtKB-KW"/>
</dbReference>
<name>H5X1D6_9PSEU</name>
<feature type="transmembrane region" description="Helical" evidence="11">
    <location>
        <begin position="513"/>
        <end position="531"/>
    </location>
</feature>
<feature type="transmembrane region" description="Helical" evidence="11">
    <location>
        <begin position="483"/>
        <end position="501"/>
    </location>
</feature>
<dbReference type="eggNOG" id="COG1807">
    <property type="taxonomic scope" value="Bacteria"/>
</dbReference>
<feature type="transmembrane region" description="Helical" evidence="11">
    <location>
        <begin position="537"/>
        <end position="556"/>
    </location>
</feature>
<evidence type="ECO:0000256" key="3">
    <source>
        <dbReference type="ARBA" id="ARBA00008195"/>
    </source>
</evidence>
<feature type="transmembrane region" description="Helical" evidence="11">
    <location>
        <begin position="609"/>
        <end position="632"/>
    </location>
</feature>
<protein>
    <submittedName>
        <fullName evidence="15">PMT family glycosyltransferase, 4-amino-4-deoxy-L-arabinose transferase</fullName>
    </submittedName>
</protein>
<dbReference type="Pfam" id="PF17689">
    <property type="entry name" value="Arabino_trans_N"/>
    <property type="match status" value="1"/>
</dbReference>
<feature type="transmembrane region" description="Helical" evidence="11">
    <location>
        <begin position="379"/>
        <end position="406"/>
    </location>
</feature>
<evidence type="ECO:0000256" key="10">
    <source>
        <dbReference type="ARBA" id="ARBA00023316"/>
    </source>
</evidence>
<keyword evidence="5" id="KW-0328">Glycosyltransferase</keyword>
<accession>H5X1D6</accession>
<dbReference type="Gene3D" id="2.60.120.610">
    <property type="entry name" value="arabinofuranosyltransferase like domain"/>
    <property type="match status" value="1"/>
</dbReference>
<gene>
    <name evidence="15" type="ORF">SacmaDRAFT_0353</name>
</gene>
<dbReference type="AlphaFoldDB" id="H5X1D6"/>
<comment type="subcellular location">
    <subcellularLocation>
        <location evidence="2">Cell membrane</location>
        <topology evidence="2">Multi-pass membrane protein</topology>
    </subcellularLocation>
</comment>
<dbReference type="OrthoDB" id="4668961at2"/>